<keyword evidence="1" id="KW-1133">Transmembrane helix</keyword>
<dbReference type="EMBL" id="ADBJ01000039">
    <property type="protein sequence ID" value="EFA77768.1"/>
    <property type="molecule type" value="Genomic_DNA"/>
</dbReference>
<proteinExistence type="predicted"/>
<gene>
    <name evidence="2" type="ORF">PPL_09266</name>
</gene>
<feature type="transmembrane region" description="Helical" evidence="1">
    <location>
        <begin position="103"/>
        <end position="126"/>
    </location>
</feature>
<reference evidence="2 3" key="1">
    <citation type="journal article" date="2011" name="Genome Res.">
        <title>Phylogeny-wide analysis of social amoeba genomes highlights ancient origins for complex intercellular communication.</title>
        <authorList>
            <person name="Heidel A.J."/>
            <person name="Lawal H.M."/>
            <person name="Felder M."/>
            <person name="Schilde C."/>
            <person name="Helps N.R."/>
            <person name="Tunggal B."/>
            <person name="Rivero F."/>
            <person name="John U."/>
            <person name="Schleicher M."/>
            <person name="Eichinger L."/>
            <person name="Platzer M."/>
            <person name="Noegel A.A."/>
            <person name="Schaap P."/>
            <person name="Gloeckner G."/>
        </authorList>
    </citation>
    <scope>NUCLEOTIDE SEQUENCE [LARGE SCALE GENOMIC DNA]</scope>
    <source>
        <strain evidence="3">ATCC 26659 / Pp 5 / PN500</strain>
    </source>
</reference>
<evidence type="ECO:0000313" key="2">
    <source>
        <dbReference type="EMBL" id="EFA77768.1"/>
    </source>
</evidence>
<evidence type="ECO:0000313" key="3">
    <source>
        <dbReference type="Proteomes" id="UP000001396"/>
    </source>
</evidence>
<protein>
    <submittedName>
        <fullName evidence="2">Uncharacterized protein</fullName>
    </submittedName>
</protein>
<keyword evidence="1" id="KW-0812">Transmembrane</keyword>
<dbReference type="GeneID" id="31364741"/>
<name>D3BL34_HETP5</name>
<keyword evidence="1" id="KW-0472">Membrane</keyword>
<evidence type="ECO:0000256" key="1">
    <source>
        <dbReference type="SAM" id="Phobius"/>
    </source>
</evidence>
<dbReference type="FunCoup" id="D3BL34">
    <property type="interactions" value="805"/>
</dbReference>
<accession>D3BL34</accession>
<dbReference type="RefSeq" id="XP_020429896.1">
    <property type="nucleotide sequence ID" value="XM_020580063.1"/>
</dbReference>
<keyword evidence="3" id="KW-1185">Reference proteome</keyword>
<dbReference type="Proteomes" id="UP000001396">
    <property type="component" value="Unassembled WGS sequence"/>
</dbReference>
<dbReference type="AlphaFoldDB" id="D3BL34"/>
<sequence length="149" mass="17587">MSKIIRQQLNLLNKEKEEEKSSLDFEHDGNDTFIERKHRSPLDKIIEKKVDEEDILQSNLDRFRKKLDIKSRSKSAKKKQELIEKTVAFTDDTNKKSAKEKKWLRMTLTLILIFLGVIIITIVLMMQHCNNCPIYIYSNIAVFIGKLYE</sequence>
<dbReference type="InParanoid" id="D3BL34"/>
<organism evidence="2 3">
    <name type="scientific">Heterostelium pallidum (strain ATCC 26659 / Pp 5 / PN500)</name>
    <name type="common">Cellular slime mold</name>
    <name type="synonym">Polysphondylium pallidum</name>
    <dbReference type="NCBI Taxonomy" id="670386"/>
    <lineage>
        <taxon>Eukaryota</taxon>
        <taxon>Amoebozoa</taxon>
        <taxon>Evosea</taxon>
        <taxon>Eumycetozoa</taxon>
        <taxon>Dictyostelia</taxon>
        <taxon>Acytosteliales</taxon>
        <taxon>Acytosteliaceae</taxon>
        <taxon>Heterostelium</taxon>
    </lineage>
</organism>
<comment type="caution">
    <text evidence="2">The sequence shown here is derived from an EMBL/GenBank/DDBJ whole genome shotgun (WGS) entry which is preliminary data.</text>
</comment>